<comment type="caution">
    <text evidence="1">The sequence shown here is derived from an EMBL/GenBank/DDBJ whole genome shotgun (WGS) entry which is preliminary data.</text>
</comment>
<sequence length="62" mass="7082">MDSDYDTMSHLNAATIQANFASRHSINNEDLELHHSDSTLRLNTNSEEMELKRAPMPCYTGR</sequence>
<gene>
    <name evidence="1" type="ORF">PENSUB_5047</name>
</gene>
<name>A0A1Q5UAR6_9EURO</name>
<evidence type="ECO:0000313" key="1">
    <source>
        <dbReference type="EMBL" id="OKP09568.1"/>
    </source>
</evidence>
<protein>
    <submittedName>
        <fullName evidence="1">Uncharacterized protein</fullName>
    </submittedName>
</protein>
<organism evidence="1 2">
    <name type="scientific">Penicillium subrubescens</name>
    <dbReference type="NCBI Taxonomy" id="1316194"/>
    <lineage>
        <taxon>Eukaryota</taxon>
        <taxon>Fungi</taxon>
        <taxon>Dikarya</taxon>
        <taxon>Ascomycota</taxon>
        <taxon>Pezizomycotina</taxon>
        <taxon>Eurotiomycetes</taxon>
        <taxon>Eurotiomycetidae</taxon>
        <taxon>Eurotiales</taxon>
        <taxon>Aspergillaceae</taxon>
        <taxon>Penicillium</taxon>
    </lineage>
</organism>
<accession>A0A1Q5UAR6</accession>
<dbReference type="AlphaFoldDB" id="A0A1Q5UAR6"/>
<reference evidence="1 2" key="1">
    <citation type="submission" date="2016-10" db="EMBL/GenBank/DDBJ databases">
        <title>Genome sequence of the ascomycete fungus Penicillium subrubescens.</title>
        <authorList>
            <person name="De Vries R.P."/>
            <person name="Peng M."/>
            <person name="Dilokpimol A."/>
            <person name="Hilden K."/>
            <person name="Makela M.R."/>
            <person name="Grigoriev I."/>
            <person name="Riley R."/>
            <person name="Granchi Z."/>
        </authorList>
    </citation>
    <scope>NUCLEOTIDE SEQUENCE [LARGE SCALE GENOMIC DNA]</scope>
    <source>
        <strain evidence="1 2">CBS 132785</strain>
    </source>
</reference>
<proteinExistence type="predicted"/>
<evidence type="ECO:0000313" key="2">
    <source>
        <dbReference type="Proteomes" id="UP000186955"/>
    </source>
</evidence>
<dbReference type="EMBL" id="MNBE01000490">
    <property type="protein sequence ID" value="OKP09568.1"/>
    <property type="molecule type" value="Genomic_DNA"/>
</dbReference>
<keyword evidence="2" id="KW-1185">Reference proteome</keyword>
<dbReference type="Proteomes" id="UP000186955">
    <property type="component" value="Unassembled WGS sequence"/>
</dbReference>